<gene>
    <name evidence="5" type="ORF">C1N32_16005</name>
</gene>
<reference evidence="5 6" key="1">
    <citation type="submission" date="2018-01" db="EMBL/GenBank/DDBJ databases">
        <title>Draft genome sequences of six Vibrio diazotrophicus strains isolated from deep-sea sediments of the Baltic Sea.</title>
        <authorList>
            <person name="Castillo D."/>
            <person name="Vandieken V."/>
            <person name="Chiang O."/>
            <person name="Middelboe M."/>
        </authorList>
    </citation>
    <scope>NUCLEOTIDE SEQUENCE [LARGE SCALE GENOMIC DNA]</scope>
    <source>
        <strain evidence="5 6">60.27F</strain>
    </source>
</reference>
<dbReference type="SUPFAM" id="SSF50331">
    <property type="entry name" value="MOP-like"/>
    <property type="match status" value="1"/>
</dbReference>
<dbReference type="Proteomes" id="UP000236449">
    <property type="component" value="Unassembled WGS sequence"/>
</dbReference>
<dbReference type="InterPro" id="IPR027417">
    <property type="entry name" value="P-loop_NTPase"/>
</dbReference>
<evidence type="ECO:0000313" key="5">
    <source>
        <dbReference type="EMBL" id="PNI03364.1"/>
    </source>
</evidence>
<keyword evidence="2" id="KW-0547">Nucleotide-binding</keyword>
<evidence type="ECO:0000256" key="1">
    <source>
        <dbReference type="ARBA" id="ARBA00022448"/>
    </source>
</evidence>
<dbReference type="PROSITE" id="PS00211">
    <property type="entry name" value="ABC_TRANSPORTER_1"/>
    <property type="match status" value="1"/>
</dbReference>
<dbReference type="GO" id="GO:0140359">
    <property type="term" value="F:ABC-type transporter activity"/>
    <property type="evidence" value="ECO:0007669"/>
    <property type="project" value="InterPro"/>
</dbReference>
<dbReference type="InterPro" id="IPR003439">
    <property type="entry name" value="ABC_transporter-like_ATP-bd"/>
</dbReference>
<feature type="domain" description="ABC transporter" evidence="4">
    <location>
        <begin position="4"/>
        <end position="234"/>
    </location>
</feature>
<dbReference type="InterPro" id="IPR017871">
    <property type="entry name" value="ABC_transporter-like_CS"/>
</dbReference>
<dbReference type="Pfam" id="PF00005">
    <property type="entry name" value="ABC_tran"/>
    <property type="match status" value="1"/>
</dbReference>
<dbReference type="GO" id="GO:0055052">
    <property type="term" value="C:ATP-binding cassette (ABC) transporter complex, substrate-binding subunit-containing"/>
    <property type="evidence" value="ECO:0007669"/>
    <property type="project" value="TreeGrafter"/>
</dbReference>
<dbReference type="SUPFAM" id="SSF52540">
    <property type="entry name" value="P-loop containing nucleoside triphosphate hydrolases"/>
    <property type="match status" value="1"/>
</dbReference>
<dbReference type="EMBL" id="POSK01000011">
    <property type="protein sequence ID" value="PNI03364.1"/>
    <property type="molecule type" value="Genomic_DNA"/>
</dbReference>
<dbReference type="RefSeq" id="WP_102966746.1">
    <property type="nucleotide sequence ID" value="NZ_POSK01000011.1"/>
</dbReference>
<evidence type="ECO:0000259" key="4">
    <source>
        <dbReference type="PROSITE" id="PS50893"/>
    </source>
</evidence>
<evidence type="ECO:0000313" key="6">
    <source>
        <dbReference type="Proteomes" id="UP000236449"/>
    </source>
</evidence>
<proteinExistence type="predicted"/>
<dbReference type="SMART" id="SM00382">
    <property type="entry name" value="AAA"/>
    <property type="match status" value="1"/>
</dbReference>
<keyword evidence="3 5" id="KW-0067">ATP-binding</keyword>
<evidence type="ECO:0000256" key="3">
    <source>
        <dbReference type="ARBA" id="ARBA00022840"/>
    </source>
</evidence>
<dbReference type="OrthoDB" id="9802264at2"/>
<dbReference type="PROSITE" id="PS50893">
    <property type="entry name" value="ABC_TRANSPORTER_2"/>
    <property type="match status" value="1"/>
</dbReference>
<keyword evidence="1" id="KW-0813">Transport</keyword>
<evidence type="ECO:0000256" key="2">
    <source>
        <dbReference type="ARBA" id="ARBA00022741"/>
    </source>
</evidence>
<dbReference type="GO" id="GO:0016887">
    <property type="term" value="F:ATP hydrolysis activity"/>
    <property type="evidence" value="ECO:0007669"/>
    <property type="project" value="InterPro"/>
</dbReference>
<dbReference type="InterPro" id="IPR012340">
    <property type="entry name" value="NA-bd_OB-fold"/>
</dbReference>
<organism evidence="5 6">
    <name type="scientific">Vibrio diazotrophicus</name>
    <dbReference type="NCBI Taxonomy" id="685"/>
    <lineage>
        <taxon>Bacteria</taxon>
        <taxon>Pseudomonadati</taxon>
        <taxon>Pseudomonadota</taxon>
        <taxon>Gammaproteobacteria</taxon>
        <taxon>Vibrionales</taxon>
        <taxon>Vibrionaceae</taxon>
        <taxon>Vibrio</taxon>
    </lineage>
</organism>
<dbReference type="Gene3D" id="3.40.50.300">
    <property type="entry name" value="P-loop containing nucleotide triphosphate hydrolases"/>
    <property type="match status" value="1"/>
</dbReference>
<dbReference type="InterPro" id="IPR008995">
    <property type="entry name" value="Mo/tungstate-bd_C_term_dom"/>
</dbReference>
<dbReference type="PANTHER" id="PTHR43875">
    <property type="entry name" value="MALTODEXTRIN IMPORT ATP-BINDING PROTEIN MSMX"/>
    <property type="match status" value="1"/>
</dbReference>
<dbReference type="NCBIfam" id="NF008653">
    <property type="entry name" value="PRK11650.1"/>
    <property type="match status" value="1"/>
</dbReference>
<dbReference type="CDD" id="cd03301">
    <property type="entry name" value="ABC_MalK_N"/>
    <property type="match status" value="1"/>
</dbReference>
<dbReference type="Gene3D" id="2.40.50.100">
    <property type="match status" value="1"/>
</dbReference>
<dbReference type="Gene3D" id="2.40.50.140">
    <property type="entry name" value="Nucleic acid-binding proteins"/>
    <property type="match status" value="1"/>
</dbReference>
<dbReference type="PANTHER" id="PTHR43875:SF10">
    <property type="entry name" value="BLL2173 PROTEIN"/>
    <property type="match status" value="1"/>
</dbReference>
<comment type="caution">
    <text evidence="5">The sequence shown here is derived from an EMBL/GenBank/DDBJ whole genome shotgun (WGS) entry which is preliminary data.</text>
</comment>
<dbReference type="AlphaFoldDB" id="A0A2J8HYM8"/>
<sequence>MASVQFRNLIKNYGDTEVVKGINLNIQHGEFIVLLGPSGCGKSTTLRMLAGLEDITDGEICIENEVVNELHPIERNIAMVFQSYALYPHMTVEENMAFALENLGFDKVKRKRMVEEIAEVLELTPLLYRKPKELSGGQRQRVAMGRAMVRSPDVFLFDEPLSNLDAKLRGQMRSEIKLLHERTKTTVVYVTHDQIEAMTLADRIAILNNGVIEQIGSPKEIYNHPNSKFVAKFIGTPEMNILENLGDAVKPFIFQSTIDRVGDVKPLSVGIRAQDFHLTPLNIEAENLASIIVQLRQVELMGAVKHIECSFGNKRIIAEVPYTDDKIHDKFELYFDKNKVHVFDKNDKVIIQ</sequence>
<accession>A0A2J8HYM8</accession>
<dbReference type="InterPro" id="IPR003593">
    <property type="entry name" value="AAA+_ATPase"/>
</dbReference>
<protein>
    <submittedName>
        <fullName evidence="5">sn-glycerol-3-phosphate ABC transporter ATP-binding protein UgpC</fullName>
    </submittedName>
</protein>
<dbReference type="GO" id="GO:0008643">
    <property type="term" value="P:carbohydrate transport"/>
    <property type="evidence" value="ECO:0007669"/>
    <property type="project" value="InterPro"/>
</dbReference>
<name>A0A2J8HYM8_VIBDI</name>
<dbReference type="InterPro" id="IPR047641">
    <property type="entry name" value="ABC_transpr_MalK/UgpC-like"/>
</dbReference>
<dbReference type="FunFam" id="3.40.50.300:FF:000042">
    <property type="entry name" value="Maltose/maltodextrin ABC transporter, ATP-binding protein"/>
    <property type="match status" value="1"/>
</dbReference>
<dbReference type="GO" id="GO:0005524">
    <property type="term" value="F:ATP binding"/>
    <property type="evidence" value="ECO:0007669"/>
    <property type="project" value="UniProtKB-KW"/>
</dbReference>
<dbReference type="InterPro" id="IPR015855">
    <property type="entry name" value="ABC_transpr_MalK-like"/>
</dbReference>